<proteinExistence type="predicted"/>
<evidence type="ECO:0000256" key="1">
    <source>
        <dbReference type="SAM" id="MobiDB-lite"/>
    </source>
</evidence>
<feature type="region of interest" description="Disordered" evidence="1">
    <location>
        <begin position="28"/>
        <end position="54"/>
    </location>
</feature>
<dbReference type="Proteomes" id="UP001585053">
    <property type="component" value="Unassembled WGS sequence"/>
</dbReference>
<dbReference type="RefSeq" id="WP_014911759.1">
    <property type="nucleotide sequence ID" value="NZ_JAYMRS010000004.1"/>
</dbReference>
<protein>
    <submittedName>
        <fullName evidence="2">Uncharacterized protein</fullName>
    </submittedName>
</protein>
<keyword evidence="3" id="KW-1185">Reference proteome</keyword>
<name>A0ABV5DW07_9ACTN</name>
<organism evidence="2 3">
    <name type="scientific">Nocardiopsis alba</name>
    <dbReference type="NCBI Taxonomy" id="53437"/>
    <lineage>
        <taxon>Bacteria</taxon>
        <taxon>Bacillati</taxon>
        <taxon>Actinomycetota</taxon>
        <taxon>Actinomycetes</taxon>
        <taxon>Streptosporangiales</taxon>
        <taxon>Nocardiopsidaceae</taxon>
        <taxon>Nocardiopsis</taxon>
    </lineage>
</organism>
<accession>A0ABV5DW07</accession>
<sequence>MNTRRPSEYDVEIGASLSADELTFHETSKVESRYGGEPGVEGTVSGDRSGLPRPVETGVVYEDVRVDYRLASRLRTPKEGIEEE</sequence>
<dbReference type="EMBL" id="JAYMRS010000004">
    <property type="protein sequence ID" value="MFB8768775.1"/>
    <property type="molecule type" value="Genomic_DNA"/>
</dbReference>
<evidence type="ECO:0000313" key="3">
    <source>
        <dbReference type="Proteomes" id="UP001585053"/>
    </source>
</evidence>
<evidence type="ECO:0000313" key="2">
    <source>
        <dbReference type="EMBL" id="MFB8768775.1"/>
    </source>
</evidence>
<comment type="caution">
    <text evidence="2">The sequence shown here is derived from an EMBL/GenBank/DDBJ whole genome shotgun (WGS) entry which is preliminary data.</text>
</comment>
<reference evidence="2 3" key="1">
    <citation type="submission" date="2024-01" db="EMBL/GenBank/DDBJ databases">
        <title>Genome mining of biosynthetic gene clusters to explore secondary metabolites of Streptomyces sp.</title>
        <authorList>
            <person name="Baig A."/>
            <person name="Ajitkumar Shintre N."/>
            <person name="Kumar H."/>
            <person name="Anbarasu A."/>
            <person name="Ramaiah S."/>
        </authorList>
    </citation>
    <scope>NUCLEOTIDE SEQUENCE [LARGE SCALE GENOMIC DNA]</scope>
    <source>
        <strain evidence="2 3">A01</strain>
    </source>
</reference>
<gene>
    <name evidence="2" type="ORF">VSQ78_13780</name>
</gene>